<dbReference type="PROSITE" id="PS00041">
    <property type="entry name" value="HTH_ARAC_FAMILY_1"/>
    <property type="match status" value="1"/>
</dbReference>
<dbReference type="SUPFAM" id="SSF51215">
    <property type="entry name" value="Regulatory protein AraC"/>
    <property type="match status" value="1"/>
</dbReference>
<keyword evidence="7" id="KW-1185">Reference proteome</keyword>
<keyword evidence="3" id="KW-0010">Activator</keyword>
<dbReference type="SUPFAM" id="SSF46689">
    <property type="entry name" value="Homeodomain-like"/>
    <property type="match status" value="2"/>
</dbReference>
<dbReference type="InterPro" id="IPR037923">
    <property type="entry name" value="HTH-like"/>
</dbReference>
<sequence length="258" mass="28305">MHEPTEFAERELLQHNLFLYTGPAARAEIKSPEFAGMRWIHPGSIWIMPEGSRHSVRFESRMAGIALAFDPPTFDLLVQSAGGRASLPILHALTPCSPRIYHLMRALMHESLDASPDSGMGLECIATAVALSISTHAGAIAPLKTRTAPRLAPKQIRAVQAFVETHLHQKISLADLAATAGLSSFHFLRSFKGSLGSTPAKYVMDRRMERARYLLKVGKITVSDVAIEVGFEDVSHFSRAFRRAMGVTPSAFRSATQE</sequence>
<dbReference type="RefSeq" id="WP_263414828.1">
    <property type="nucleotide sequence ID" value="NZ_BAABBH010000001.1"/>
</dbReference>
<dbReference type="InterPro" id="IPR009057">
    <property type="entry name" value="Homeodomain-like_sf"/>
</dbReference>
<dbReference type="InterPro" id="IPR020449">
    <property type="entry name" value="Tscrpt_reg_AraC-type_HTH"/>
</dbReference>
<dbReference type="Proteomes" id="UP001634747">
    <property type="component" value="Unassembled WGS sequence"/>
</dbReference>
<evidence type="ECO:0000256" key="3">
    <source>
        <dbReference type="ARBA" id="ARBA00023159"/>
    </source>
</evidence>
<evidence type="ECO:0000256" key="1">
    <source>
        <dbReference type="ARBA" id="ARBA00023015"/>
    </source>
</evidence>
<dbReference type="SMART" id="SM00342">
    <property type="entry name" value="HTH_ARAC"/>
    <property type="match status" value="1"/>
</dbReference>
<dbReference type="InterPro" id="IPR018062">
    <property type="entry name" value="HTH_AraC-typ_CS"/>
</dbReference>
<evidence type="ECO:0000313" key="7">
    <source>
        <dbReference type="Proteomes" id="UP001634747"/>
    </source>
</evidence>
<evidence type="ECO:0000259" key="5">
    <source>
        <dbReference type="PROSITE" id="PS01124"/>
    </source>
</evidence>
<keyword evidence="4" id="KW-0804">Transcription</keyword>
<dbReference type="InterPro" id="IPR018060">
    <property type="entry name" value="HTH_AraC"/>
</dbReference>
<dbReference type="PROSITE" id="PS01124">
    <property type="entry name" value="HTH_ARAC_FAMILY_2"/>
    <property type="match status" value="1"/>
</dbReference>
<comment type="caution">
    <text evidence="6">The sequence shown here is derived from an EMBL/GenBank/DDBJ whole genome shotgun (WGS) entry which is preliminary data.</text>
</comment>
<dbReference type="EMBL" id="JBJYXY010000001">
    <property type="protein sequence ID" value="MFN2976995.1"/>
    <property type="molecule type" value="Genomic_DNA"/>
</dbReference>
<organism evidence="6 7">
    <name type="scientific">Terriglobus aquaticus</name>
    <dbReference type="NCBI Taxonomy" id="940139"/>
    <lineage>
        <taxon>Bacteria</taxon>
        <taxon>Pseudomonadati</taxon>
        <taxon>Acidobacteriota</taxon>
        <taxon>Terriglobia</taxon>
        <taxon>Terriglobales</taxon>
        <taxon>Acidobacteriaceae</taxon>
        <taxon>Terriglobus</taxon>
    </lineage>
</organism>
<protein>
    <submittedName>
        <fullName evidence="6">Helix-turn-helix domain-containing protein</fullName>
    </submittedName>
</protein>
<proteinExistence type="predicted"/>
<dbReference type="Pfam" id="PF12833">
    <property type="entry name" value="HTH_18"/>
    <property type="match status" value="1"/>
</dbReference>
<feature type="domain" description="HTH araC/xylS-type" evidence="5">
    <location>
        <begin position="157"/>
        <end position="255"/>
    </location>
</feature>
<keyword evidence="2" id="KW-0238">DNA-binding</keyword>
<dbReference type="PRINTS" id="PR00032">
    <property type="entry name" value="HTHARAC"/>
</dbReference>
<keyword evidence="1" id="KW-0805">Transcription regulation</keyword>
<dbReference type="PANTHER" id="PTHR46796:SF6">
    <property type="entry name" value="ARAC SUBFAMILY"/>
    <property type="match status" value="1"/>
</dbReference>
<dbReference type="PANTHER" id="PTHR46796">
    <property type="entry name" value="HTH-TYPE TRANSCRIPTIONAL ACTIVATOR RHAS-RELATED"/>
    <property type="match status" value="1"/>
</dbReference>
<evidence type="ECO:0000256" key="4">
    <source>
        <dbReference type="ARBA" id="ARBA00023163"/>
    </source>
</evidence>
<reference evidence="6 7" key="1">
    <citation type="submission" date="2024-12" db="EMBL/GenBank/DDBJ databases">
        <authorList>
            <person name="Lee Y."/>
        </authorList>
    </citation>
    <scope>NUCLEOTIDE SEQUENCE [LARGE SCALE GENOMIC DNA]</scope>
    <source>
        <strain evidence="6 7">03SUJ4</strain>
    </source>
</reference>
<dbReference type="InterPro" id="IPR050204">
    <property type="entry name" value="AraC_XylS_family_regulators"/>
</dbReference>
<dbReference type="Gene3D" id="1.10.10.60">
    <property type="entry name" value="Homeodomain-like"/>
    <property type="match status" value="2"/>
</dbReference>
<evidence type="ECO:0000313" key="6">
    <source>
        <dbReference type="EMBL" id="MFN2976995.1"/>
    </source>
</evidence>
<evidence type="ECO:0000256" key="2">
    <source>
        <dbReference type="ARBA" id="ARBA00023125"/>
    </source>
</evidence>
<name>A0ABW9KQL6_9BACT</name>
<gene>
    <name evidence="6" type="ORF">ACK2TP_14585</name>
</gene>
<accession>A0ABW9KQL6</accession>